<accession>A0ABY4S194</accession>
<dbReference type="InterPro" id="IPR037914">
    <property type="entry name" value="SpoVT-AbrB_sf"/>
</dbReference>
<feature type="region of interest" description="Disordered" evidence="1">
    <location>
        <begin position="66"/>
        <end position="86"/>
    </location>
</feature>
<name>A0ABY4S194_AQUTE</name>
<organism evidence="3 4">
    <name type="scientific">Aquincola tertiaricarbonis</name>
    <dbReference type="NCBI Taxonomy" id="391953"/>
    <lineage>
        <taxon>Bacteria</taxon>
        <taxon>Pseudomonadati</taxon>
        <taxon>Pseudomonadota</taxon>
        <taxon>Betaproteobacteria</taxon>
        <taxon>Burkholderiales</taxon>
        <taxon>Sphaerotilaceae</taxon>
        <taxon>Aquincola</taxon>
    </lineage>
</organism>
<evidence type="ECO:0000259" key="2">
    <source>
        <dbReference type="SMART" id="SM00966"/>
    </source>
</evidence>
<dbReference type="SUPFAM" id="SSF89447">
    <property type="entry name" value="AbrB/MazE/MraZ-like"/>
    <property type="match status" value="1"/>
</dbReference>
<protein>
    <recommendedName>
        <fullName evidence="2">SpoVT-AbrB domain-containing protein</fullName>
    </recommendedName>
</protein>
<dbReference type="SMART" id="SM00966">
    <property type="entry name" value="SpoVT_AbrB"/>
    <property type="match status" value="1"/>
</dbReference>
<sequence>MATSSAQISTWGNGLALRLTKPMAKAAGVSDGSPVRVTVEPGRIVIETEVEPTLDQMLAAFDPKKHGGEAMADRPVGKEAFAHGDT</sequence>
<dbReference type="EMBL" id="CP097635">
    <property type="protein sequence ID" value="URI07171.1"/>
    <property type="molecule type" value="Genomic_DNA"/>
</dbReference>
<dbReference type="Proteomes" id="UP001056201">
    <property type="component" value="Chromosome 1"/>
</dbReference>
<feature type="domain" description="SpoVT-AbrB" evidence="2">
    <location>
        <begin position="9"/>
        <end position="54"/>
    </location>
</feature>
<proteinExistence type="predicted"/>
<evidence type="ECO:0000313" key="4">
    <source>
        <dbReference type="Proteomes" id="UP001056201"/>
    </source>
</evidence>
<evidence type="ECO:0000313" key="3">
    <source>
        <dbReference type="EMBL" id="URI07171.1"/>
    </source>
</evidence>
<dbReference type="RefSeq" id="WP_250195436.1">
    <property type="nucleotide sequence ID" value="NZ_CP097635.1"/>
</dbReference>
<evidence type="ECO:0000256" key="1">
    <source>
        <dbReference type="SAM" id="MobiDB-lite"/>
    </source>
</evidence>
<reference evidence="3" key="1">
    <citation type="submission" date="2022-05" db="EMBL/GenBank/DDBJ databases">
        <title>An RpoN-dependent PEP-CTERM gene is involved in floc formation of an Aquincola tertiaricarbonis strain.</title>
        <authorList>
            <person name="Qiu D."/>
            <person name="Xia M."/>
        </authorList>
    </citation>
    <scope>NUCLEOTIDE SEQUENCE</scope>
    <source>
        <strain evidence="3">RN12</strain>
    </source>
</reference>
<dbReference type="Gene3D" id="2.10.260.10">
    <property type="match status" value="1"/>
</dbReference>
<gene>
    <name evidence="3" type="ORF">MW290_00670</name>
</gene>
<keyword evidence="4" id="KW-1185">Reference proteome</keyword>
<dbReference type="InterPro" id="IPR007159">
    <property type="entry name" value="SpoVT-AbrB_dom"/>
</dbReference>